<proteinExistence type="predicted"/>
<dbReference type="EMBL" id="NBZD01000001">
    <property type="protein sequence ID" value="PNH19578.1"/>
    <property type="molecule type" value="Genomic_DNA"/>
</dbReference>
<evidence type="ECO:0000256" key="1">
    <source>
        <dbReference type="ARBA" id="ARBA00022705"/>
    </source>
</evidence>
<dbReference type="InterPro" id="IPR036869">
    <property type="entry name" value="J_dom_sf"/>
</dbReference>
<gene>
    <name evidence="3" type="ORF">B7R76_01450</name>
</gene>
<name>A0A2J8B471_9FIRM</name>
<dbReference type="AlphaFoldDB" id="A0A2J8B471"/>
<dbReference type="InterPro" id="IPR001623">
    <property type="entry name" value="DnaJ_domain"/>
</dbReference>
<dbReference type="SUPFAM" id="SSF46565">
    <property type="entry name" value="Chaperone J-domain"/>
    <property type="match status" value="1"/>
</dbReference>
<dbReference type="GO" id="GO:0006260">
    <property type="term" value="P:DNA replication"/>
    <property type="evidence" value="ECO:0007669"/>
    <property type="project" value="UniProtKB-KW"/>
</dbReference>
<evidence type="ECO:0000313" key="4">
    <source>
        <dbReference type="Proteomes" id="UP000236394"/>
    </source>
</evidence>
<reference evidence="4" key="1">
    <citation type="submission" date="2017-04" db="EMBL/GenBank/DDBJ databases">
        <authorList>
            <person name="Bumgarner R.E."/>
            <person name="Fredricks D.N."/>
            <person name="Srinivasan S."/>
        </authorList>
    </citation>
    <scope>NUCLEOTIDE SEQUENCE [LARGE SCALE GENOMIC DNA]</scope>
    <source>
        <strain evidence="4">KA00405</strain>
    </source>
</reference>
<dbReference type="Gene3D" id="1.10.287.110">
    <property type="entry name" value="DnaJ domain"/>
    <property type="match status" value="1"/>
</dbReference>
<comment type="caution">
    <text evidence="3">The sequence shown here is derived from an EMBL/GenBank/DDBJ whole genome shotgun (WGS) entry which is preliminary data.</text>
</comment>
<accession>A0A2J8B471</accession>
<dbReference type="CDD" id="cd06257">
    <property type="entry name" value="DnaJ"/>
    <property type="match status" value="1"/>
</dbReference>
<sequence>MQDPYEILGLKPGASQTEIREAYDRLCQVYSAQIQTNPSMRDFAERKRSEIDAAYNSLMYGSTGFSQNSSAQNAANSGNYSNSGSNGSYDASGSNGRNAYYGGTSGGNPFGYNNAYSSSNQGLCGNTSISDLLCGLCLFETCCDRGCMC</sequence>
<evidence type="ECO:0000259" key="2">
    <source>
        <dbReference type="PROSITE" id="PS50076"/>
    </source>
</evidence>
<dbReference type="Pfam" id="PF00226">
    <property type="entry name" value="DnaJ"/>
    <property type="match status" value="1"/>
</dbReference>
<protein>
    <recommendedName>
        <fullName evidence="2">J domain-containing protein</fullName>
    </recommendedName>
</protein>
<organism evidence="3 4">
    <name type="scientific">Mageeibacillus indolicus</name>
    <dbReference type="NCBI Taxonomy" id="884684"/>
    <lineage>
        <taxon>Bacteria</taxon>
        <taxon>Bacillati</taxon>
        <taxon>Bacillota</taxon>
        <taxon>Clostridia</taxon>
        <taxon>Eubacteriales</taxon>
        <taxon>Oscillospiraceae</taxon>
        <taxon>Mageeibacillus</taxon>
    </lineage>
</organism>
<dbReference type="RefSeq" id="WP_012993528.1">
    <property type="nucleotide sequence ID" value="NZ_NBZD01000001.1"/>
</dbReference>
<dbReference type="PROSITE" id="PS50076">
    <property type="entry name" value="DNAJ_2"/>
    <property type="match status" value="1"/>
</dbReference>
<feature type="domain" description="J" evidence="2">
    <location>
        <begin position="3"/>
        <end position="93"/>
    </location>
</feature>
<keyword evidence="1" id="KW-0235">DNA replication</keyword>
<evidence type="ECO:0000313" key="3">
    <source>
        <dbReference type="EMBL" id="PNH19578.1"/>
    </source>
</evidence>
<dbReference type="PRINTS" id="PR00625">
    <property type="entry name" value="JDOMAIN"/>
</dbReference>
<dbReference type="Proteomes" id="UP000236394">
    <property type="component" value="Unassembled WGS sequence"/>
</dbReference>